<accession>G0QPG4</accession>
<dbReference type="Pfam" id="PF02197">
    <property type="entry name" value="RIIa"/>
    <property type="match status" value="1"/>
</dbReference>
<evidence type="ECO:0000256" key="1">
    <source>
        <dbReference type="SAM" id="MobiDB-lite"/>
    </source>
</evidence>
<keyword evidence="4" id="KW-1185">Reference proteome</keyword>
<sequence length="218" mass="25428">MASKYLQKYPVPEGFYEILHDFTREILRAQPEDIIYFAANYFEQKAQGKEYIYESKYNVPKPVDKYDMANKKSYNPTPHEQYADQAMKVVEASNNKENDLQKLNSQKSDKQNDLSNHSKESDISFAEEKRISKQFVQDMYNSAMLKAAGTESVQEIKSIQEDKSQQEIKSQQEVQSQQEVIIQQKEEIKLDGPIESYQNAALKIQAKFRGDQVRNKYN</sequence>
<organism evidence="3 4">
    <name type="scientific">Ichthyophthirius multifiliis</name>
    <name type="common">White spot disease agent</name>
    <name type="synonym">Ich</name>
    <dbReference type="NCBI Taxonomy" id="5932"/>
    <lineage>
        <taxon>Eukaryota</taxon>
        <taxon>Sar</taxon>
        <taxon>Alveolata</taxon>
        <taxon>Ciliophora</taxon>
        <taxon>Intramacronucleata</taxon>
        <taxon>Oligohymenophorea</taxon>
        <taxon>Hymenostomatida</taxon>
        <taxon>Ophryoglenina</taxon>
        <taxon>Ichthyophthirius</taxon>
    </lineage>
</organism>
<dbReference type="EMBL" id="GL983556">
    <property type="protein sequence ID" value="EGR32891.1"/>
    <property type="molecule type" value="Genomic_DNA"/>
</dbReference>
<dbReference type="SMART" id="SM00394">
    <property type="entry name" value="RIIa"/>
    <property type="match status" value="1"/>
</dbReference>
<dbReference type="GeneID" id="14909060"/>
<feature type="region of interest" description="Disordered" evidence="1">
    <location>
        <begin position="103"/>
        <end position="125"/>
    </location>
</feature>
<dbReference type="Gene3D" id="1.20.890.10">
    <property type="entry name" value="cAMP-dependent protein kinase regulatory subunit, dimerization-anchoring domain"/>
    <property type="match status" value="1"/>
</dbReference>
<evidence type="ECO:0000259" key="2">
    <source>
        <dbReference type="SMART" id="SM00394"/>
    </source>
</evidence>
<dbReference type="eggNOG" id="ENOG502SBYW">
    <property type="taxonomic scope" value="Eukaryota"/>
</dbReference>
<dbReference type="RefSeq" id="XP_004036877.1">
    <property type="nucleotide sequence ID" value="XM_004036829.1"/>
</dbReference>
<dbReference type="Proteomes" id="UP000008983">
    <property type="component" value="Unassembled WGS sequence"/>
</dbReference>
<dbReference type="OrthoDB" id="415111at2759"/>
<evidence type="ECO:0000313" key="3">
    <source>
        <dbReference type="EMBL" id="EGR32891.1"/>
    </source>
</evidence>
<reference evidence="3 4" key="1">
    <citation type="submission" date="2011-07" db="EMBL/GenBank/DDBJ databases">
        <authorList>
            <person name="Coyne R."/>
            <person name="Brami D."/>
            <person name="Johnson J."/>
            <person name="Hostetler J."/>
            <person name="Hannick L."/>
            <person name="Clark T."/>
            <person name="Cassidy-Hanley D."/>
            <person name="Inman J."/>
        </authorList>
    </citation>
    <scope>NUCLEOTIDE SEQUENCE [LARGE SCALE GENOMIC DNA]</scope>
    <source>
        <strain evidence="3 4">G5</strain>
    </source>
</reference>
<proteinExistence type="predicted"/>
<feature type="domain" description="RIIa" evidence="2">
    <location>
        <begin position="13"/>
        <end position="46"/>
    </location>
</feature>
<dbReference type="OMA" id="YFECMRD"/>
<protein>
    <submittedName>
        <fullName evidence="3">Regulatory subunit of type ii pka r-subunit family protein, putative</fullName>
    </submittedName>
</protein>
<dbReference type="CDD" id="cd22984">
    <property type="entry name" value="DD_CrRSP7-like"/>
    <property type="match status" value="1"/>
</dbReference>
<gene>
    <name evidence="3" type="ORF">IMG5_067740</name>
</gene>
<dbReference type="PROSITE" id="PS50096">
    <property type="entry name" value="IQ"/>
    <property type="match status" value="1"/>
</dbReference>
<name>G0QPG4_ICHMU</name>
<evidence type="ECO:0000313" key="4">
    <source>
        <dbReference type="Proteomes" id="UP000008983"/>
    </source>
</evidence>
<feature type="compositionally biased region" description="Basic and acidic residues" evidence="1">
    <location>
        <begin position="107"/>
        <end position="125"/>
    </location>
</feature>
<dbReference type="AlphaFoldDB" id="G0QPG4"/>
<dbReference type="SUPFAM" id="SSF47391">
    <property type="entry name" value="Dimerization-anchoring domain of cAMP-dependent PK regulatory subunit"/>
    <property type="match status" value="1"/>
</dbReference>
<dbReference type="InterPro" id="IPR003117">
    <property type="entry name" value="cAMP_dep_PK_reg_su_I/II_a/b"/>
</dbReference>
<dbReference type="InParanoid" id="G0QPG4"/>